<evidence type="ECO:0000256" key="1">
    <source>
        <dbReference type="ARBA" id="ARBA00010364"/>
    </source>
</evidence>
<sequence length="73" mass="8070">MKIIVKTKPGAKNDKIEKIDESNYIVYVKEPPINGRANAALVKLLAEHFDISPSLVSIISGHMARVKVVEIND</sequence>
<dbReference type="InterPro" id="IPR003746">
    <property type="entry name" value="DUF167"/>
</dbReference>
<dbReference type="AlphaFoldDB" id="A0A1G2IAW6"/>
<dbReference type="EMBL" id="MHPA01000032">
    <property type="protein sequence ID" value="OGZ71924.1"/>
    <property type="molecule type" value="Genomic_DNA"/>
</dbReference>
<comment type="caution">
    <text evidence="2">The sequence shown here is derived from an EMBL/GenBank/DDBJ whole genome shotgun (WGS) entry which is preliminary data.</text>
</comment>
<dbReference type="SUPFAM" id="SSF69786">
    <property type="entry name" value="YggU-like"/>
    <property type="match status" value="1"/>
</dbReference>
<dbReference type="Gene3D" id="3.30.1200.10">
    <property type="entry name" value="YggU-like"/>
    <property type="match status" value="1"/>
</dbReference>
<evidence type="ECO:0000313" key="2">
    <source>
        <dbReference type="EMBL" id="OGZ71924.1"/>
    </source>
</evidence>
<comment type="similarity">
    <text evidence="1">Belongs to the UPF0235 family.</text>
</comment>
<dbReference type="Pfam" id="PF02594">
    <property type="entry name" value="DUF167"/>
    <property type="match status" value="1"/>
</dbReference>
<proteinExistence type="inferred from homology"/>
<dbReference type="Proteomes" id="UP000176774">
    <property type="component" value="Unassembled WGS sequence"/>
</dbReference>
<dbReference type="PANTHER" id="PTHR13420:SF7">
    <property type="entry name" value="UPF0235 PROTEIN C15ORF40"/>
    <property type="match status" value="1"/>
</dbReference>
<dbReference type="InterPro" id="IPR036591">
    <property type="entry name" value="YggU-like_sf"/>
</dbReference>
<organism evidence="2 3">
    <name type="scientific">Candidatus Staskawiczbacteria bacterium RIFCSPLOWO2_01_FULL_38_12b</name>
    <dbReference type="NCBI Taxonomy" id="1802214"/>
    <lineage>
        <taxon>Bacteria</taxon>
        <taxon>Candidatus Staskawicziibacteriota</taxon>
    </lineage>
</organism>
<name>A0A1G2IAW6_9BACT</name>
<dbReference type="STRING" id="1802214.A2908_02475"/>
<reference evidence="2 3" key="1">
    <citation type="journal article" date="2016" name="Nat. Commun.">
        <title>Thousands of microbial genomes shed light on interconnected biogeochemical processes in an aquifer system.</title>
        <authorList>
            <person name="Anantharaman K."/>
            <person name="Brown C.T."/>
            <person name="Hug L.A."/>
            <person name="Sharon I."/>
            <person name="Castelle C.J."/>
            <person name="Probst A.J."/>
            <person name="Thomas B.C."/>
            <person name="Singh A."/>
            <person name="Wilkins M.J."/>
            <person name="Karaoz U."/>
            <person name="Brodie E.L."/>
            <person name="Williams K.H."/>
            <person name="Hubbard S.S."/>
            <person name="Banfield J.F."/>
        </authorList>
    </citation>
    <scope>NUCLEOTIDE SEQUENCE [LARGE SCALE GENOMIC DNA]</scope>
</reference>
<dbReference type="SMART" id="SM01152">
    <property type="entry name" value="DUF167"/>
    <property type="match status" value="1"/>
</dbReference>
<dbReference type="GO" id="GO:0005737">
    <property type="term" value="C:cytoplasm"/>
    <property type="evidence" value="ECO:0007669"/>
    <property type="project" value="TreeGrafter"/>
</dbReference>
<dbReference type="NCBIfam" id="TIGR00251">
    <property type="entry name" value="DUF167 family protein"/>
    <property type="match status" value="1"/>
</dbReference>
<accession>A0A1G2IAW6</accession>
<gene>
    <name evidence="2" type="ORF">A2908_02475</name>
</gene>
<evidence type="ECO:0000313" key="3">
    <source>
        <dbReference type="Proteomes" id="UP000176774"/>
    </source>
</evidence>
<protein>
    <submittedName>
        <fullName evidence="2">Uncharacterized protein</fullName>
    </submittedName>
</protein>
<dbReference type="PANTHER" id="PTHR13420">
    <property type="entry name" value="UPF0235 PROTEIN C15ORF40"/>
    <property type="match status" value="1"/>
</dbReference>